<comment type="caution">
    <text evidence="2">The sequence shown here is derived from an EMBL/GenBank/DDBJ whole genome shotgun (WGS) entry which is preliminary data.</text>
</comment>
<proteinExistence type="predicted"/>
<name>A0ABS6UTP0_9PSEU</name>
<accession>A0ABS6UTP0</accession>
<keyword evidence="3" id="KW-1185">Reference proteome</keyword>
<organism evidence="2 3">
    <name type="scientific">Pseudonocardia abyssalis</name>
    <dbReference type="NCBI Taxonomy" id="2792008"/>
    <lineage>
        <taxon>Bacteria</taxon>
        <taxon>Bacillati</taxon>
        <taxon>Actinomycetota</taxon>
        <taxon>Actinomycetes</taxon>
        <taxon>Pseudonocardiales</taxon>
        <taxon>Pseudonocardiaceae</taxon>
        <taxon>Pseudonocardia</taxon>
    </lineage>
</organism>
<sequence length="290" mass="31643">MNLCRPFRGTRAVASGILTPKMLRGPRLRRLFRDVYVCADVEVDLALRSEAAYLLVEGTGVLGGYSAAELLGASCGPEDAPAEVVSPTRMRSRPGLLVREEAVPPGERWRVGEVRVTSPLHTAFRLACRLPLVEAVVAVDALAHRFSLDPWDVVRFGYRHLGAPGSARLPDVARLAHPLAESPMETRIRLAIAFDGLPPPVLQHPVGAYDLDMAYPDVLLAVEYDGREHRTPERARRDLARQAYLSSAGWTVLRFGAADVLHRPRTVAAAVRRALAARGVTAAARTAMPR</sequence>
<gene>
    <name evidence="2" type="ORF">I4I81_15325</name>
</gene>
<dbReference type="InterPro" id="IPR047216">
    <property type="entry name" value="Endonuclease_DUF559_bact"/>
</dbReference>
<dbReference type="PANTHER" id="PTHR38590">
    <property type="entry name" value="BLL0828 PROTEIN"/>
    <property type="match status" value="1"/>
</dbReference>
<dbReference type="Pfam" id="PF04480">
    <property type="entry name" value="DUF559"/>
    <property type="match status" value="1"/>
</dbReference>
<protein>
    <submittedName>
        <fullName evidence="2">DUF559 domain-containing protein</fullName>
    </submittedName>
</protein>
<evidence type="ECO:0000313" key="2">
    <source>
        <dbReference type="EMBL" id="MBW0135621.1"/>
    </source>
</evidence>
<dbReference type="Proteomes" id="UP000694287">
    <property type="component" value="Unassembled WGS sequence"/>
</dbReference>
<evidence type="ECO:0000313" key="3">
    <source>
        <dbReference type="Proteomes" id="UP000694287"/>
    </source>
</evidence>
<dbReference type="RefSeq" id="WP_218616130.1">
    <property type="nucleotide sequence ID" value="NZ_JADQDK010000001.1"/>
</dbReference>
<dbReference type="EMBL" id="JADQDK010000001">
    <property type="protein sequence ID" value="MBW0135621.1"/>
    <property type="molecule type" value="Genomic_DNA"/>
</dbReference>
<evidence type="ECO:0000259" key="1">
    <source>
        <dbReference type="Pfam" id="PF04480"/>
    </source>
</evidence>
<dbReference type="InterPro" id="IPR007569">
    <property type="entry name" value="DUF559"/>
</dbReference>
<dbReference type="PANTHER" id="PTHR38590:SF1">
    <property type="entry name" value="BLL0828 PROTEIN"/>
    <property type="match status" value="1"/>
</dbReference>
<feature type="domain" description="DUF559" evidence="1">
    <location>
        <begin position="203"/>
        <end position="275"/>
    </location>
</feature>
<reference evidence="2 3" key="1">
    <citation type="submission" date="2020-11" db="EMBL/GenBank/DDBJ databases">
        <title>Pseudonocardia abyssalis sp. nov. and Pseudonocardia oceani sp. nov., description and phylogenomic analysis of two novel actinomycetes isolated from the deep Southern Ocean.</title>
        <authorList>
            <person name="Parra J."/>
        </authorList>
    </citation>
    <scope>NUCLEOTIDE SEQUENCE [LARGE SCALE GENOMIC DNA]</scope>
    <source>
        <strain evidence="2 3">KRD-168</strain>
    </source>
</reference>